<dbReference type="Proteomes" id="UP001215956">
    <property type="component" value="Unassembled WGS sequence"/>
</dbReference>
<reference evidence="6 7" key="1">
    <citation type="submission" date="2023-03" db="EMBL/GenBank/DDBJ databases">
        <title>Whole genome sequencing of Methanotrichaceae archaeon M04Ac.</title>
        <authorList>
            <person name="Khomyakova M.A."/>
            <person name="Merkel A.Y."/>
            <person name="Slobodkin A.I."/>
        </authorList>
    </citation>
    <scope>NUCLEOTIDE SEQUENCE [LARGE SCALE GENOMIC DNA]</scope>
    <source>
        <strain evidence="6 7">M04Ac</strain>
    </source>
</reference>
<evidence type="ECO:0000313" key="6">
    <source>
        <dbReference type="EMBL" id="MDF0593926.1"/>
    </source>
</evidence>
<protein>
    <submittedName>
        <fullName evidence="6">DUF86 domain-containing protein</fullName>
    </submittedName>
</protein>
<evidence type="ECO:0000256" key="4">
    <source>
        <dbReference type="ARBA" id="ARBA00022741"/>
    </source>
</evidence>
<keyword evidence="2" id="KW-1277">Toxin-antitoxin system</keyword>
<keyword evidence="5" id="KW-0378">Hydrolase</keyword>
<dbReference type="PANTHER" id="PTHR34139:SF1">
    <property type="entry name" value="RNASE MJ1380-RELATED"/>
    <property type="match status" value="1"/>
</dbReference>
<keyword evidence="3" id="KW-0540">Nuclease</keyword>
<dbReference type="PANTHER" id="PTHR34139">
    <property type="entry name" value="UPF0331 PROTEIN MJ0127"/>
    <property type="match status" value="1"/>
</dbReference>
<keyword evidence="7" id="KW-1185">Reference proteome</keyword>
<evidence type="ECO:0000313" key="7">
    <source>
        <dbReference type="Proteomes" id="UP001215956"/>
    </source>
</evidence>
<dbReference type="EMBL" id="JARFPL010000036">
    <property type="protein sequence ID" value="MDF0593926.1"/>
    <property type="molecule type" value="Genomic_DNA"/>
</dbReference>
<keyword evidence="1" id="KW-0597">Phosphoprotein</keyword>
<organism evidence="6 7">
    <name type="scientific">Candidatus Methanocrinis alkalitolerans</name>
    <dbReference type="NCBI Taxonomy" id="3033395"/>
    <lineage>
        <taxon>Archaea</taxon>
        <taxon>Methanobacteriati</taxon>
        <taxon>Methanobacteriota</taxon>
        <taxon>Stenosarchaea group</taxon>
        <taxon>Methanomicrobia</taxon>
        <taxon>Methanotrichales</taxon>
        <taxon>Methanotrichaceae</taxon>
        <taxon>Methanocrinis</taxon>
    </lineage>
</organism>
<comment type="caution">
    <text evidence="6">The sequence shown here is derived from an EMBL/GenBank/DDBJ whole genome shotgun (WGS) entry which is preliminary data.</text>
</comment>
<dbReference type="InterPro" id="IPR008201">
    <property type="entry name" value="HepT-like"/>
</dbReference>
<dbReference type="InterPro" id="IPR051813">
    <property type="entry name" value="HepT_RNase_toxin"/>
</dbReference>
<proteinExistence type="predicted"/>
<evidence type="ECO:0000256" key="2">
    <source>
        <dbReference type="ARBA" id="ARBA00022649"/>
    </source>
</evidence>
<sequence>MESAERFVADMDYDAFEADEKTNFAAVRALEIVGGASKKIPPDIRREYPDVPWREMAGMRDKLSHDYFGVNLQRVFETVRRDLPPLRASFRKIVDKLEAAESERKN</sequence>
<keyword evidence="4" id="KW-0547">Nucleotide-binding</keyword>
<evidence type="ECO:0000256" key="3">
    <source>
        <dbReference type="ARBA" id="ARBA00022722"/>
    </source>
</evidence>
<evidence type="ECO:0000256" key="5">
    <source>
        <dbReference type="ARBA" id="ARBA00022801"/>
    </source>
</evidence>
<name>A0ABT5XGS6_9EURY</name>
<gene>
    <name evidence="6" type="ORF">P0O24_10070</name>
</gene>
<dbReference type="RefSeq" id="WP_316969642.1">
    <property type="nucleotide sequence ID" value="NZ_JARFPL010000036.1"/>
</dbReference>
<accession>A0ABT5XGS6</accession>
<dbReference type="Pfam" id="PF01934">
    <property type="entry name" value="HepT-like"/>
    <property type="match status" value="1"/>
</dbReference>
<evidence type="ECO:0000256" key="1">
    <source>
        <dbReference type="ARBA" id="ARBA00022553"/>
    </source>
</evidence>